<feature type="compositionally biased region" description="Polar residues" evidence="1">
    <location>
        <begin position="574"/>
        <end position="589"/>
    </location>
</feature>
<keyword evidence="2" id="KW-0472">Membrane</keyword>
<reference evidence="4" key="1">
    <citation type="journal article" date="2021" name="Sci. Rep.">
        <title>Diploid genomic architecture of Nitzschia inconspicua, an elite biomass production diatom.</title>
        <authorList>
            <person name="Oliver A."/>
            <person name="Podell S."/>
            <person name="Pinowska A."/>
            <person name="Traller J.C."/>
            <person name="Smith S.R."/>
            <person name="McClure R."/>
            <person name="Beliaev A."/>
            <person name="Bohutskyi P."/>
            <person name="Hill E.A."/>
            <person name="Rabines A."/>
            <person name="Zheng H."/>
            <person name="Allen L.Z."/>
            <person name="Kuo A."/>
            <person name="Grigoriev I.V."/>
            <person name="Allen A.E."/>
            <person name="Hazlebeck D."/>
            <person name="Allen E.E."/>
        </authorList>
    </citation>
    <scope>NUCLEOTIDE SEQUENCE</scope>
    <source>
        <strain evidence="4">Hildebrandi</strain>
    </source>
</reference>
<organism evidence="4 5">
    <name type="scientific">Nitzschia inconspicua</name>
    <dbReference type="NCBI Taxonomy" id="303405"/>
    <lineage>
        <taxon>Eukaryota</taxon>
        <taxon>Sar</taxon>
        <taxon>Stramenopiles</taxon>
        <taxon>Ochrophyta</taxon>
        <taxon>Bacillariophyta</taxon>
        <taxon>Bacillariophyceae</taxon>
        <taxon>Bacillariophycidae</taxon>
        <taxon>Bacillariales</taxon>
        <taxon>Bacillariaceae</taxon>
        <taxon>Nitzschia</taxon>
    </lineage>
</organism>
<feature type="compositionally biased region" description="Polar residues" evidence="1">
    <location>
        <begin position="748"/>
        <end position="760"/>
    </location>
</feature>
<feature type="compositionally biased region" description="Acidic residues" evidence="1">
    <location>
        <begin position="401"/>
        <end position="420"/>
    </location>
</feature>
<feature type="region of interest" description="Disordered" evidence="1">
    <location>
        <begin position="567"/>
        <end position="594"/>
    </location>
</feature>
<feature type="region of interest" description="Disordered" evidence="1">
    <location>
        <begin position="731"/>
        <end position="760"/>
    </location>
</feature>
<dbReference type="OrthoDB" id="55047at2759"/>
<keyword evidence="2" id="KW-1133">Transmembrane helix</keyword>
<feature type="signal peptide" evidence="3">
    <location>
        <begin position="1"/>
        <end position="22"/>
    </location>
</feature>
<name>A0A9K3PXK2_9STRA</name>
<feature type="region of interest" description="Disordered" evidence="1">
    <location>
        <begin position="199"/>
        <end position="276"/>
    </location>
</feature>
<evidence type="ECO:0000313" key="4">
    <source>
        <dbReference type="EMBL" id="KAG7363477.1"/>
    </source>
</evidence>
<keyword evidence="3" id="KW-0732">Signal</keyword>
<evidence type="ECO:0000256" key="3">
    <source>
        <dbReference type="SAM" id="SignalP"/>
    </source>
</evidence>
<dbReference type="AlphaFoldDB" id="A0A9K3PXK2"/>
<accession>A0A9K3PXK2</accession>
<evidence type="ECO:0000313" key="5">
    <source>
        <dbReference type="Proteomes" id="UP000693970"/>
    </source>
</evidence>
<dbReference type="Proteomes" id="UP000693970">
    <property type="component" value="Unassembled WGS sequence"/>
</dbReference>
<feature type="transmembrane region" description="Helical" evidence="2">
    <location>
        <begin position="764"/>
        <end position="786"/>
    </location>
</feature>
<keyword evidence="2" id="KW-0812">Transmembrane</keyword>
<sequence length="816" mass="87944">MTIQTAFSVILLLFFWMGGSMAVSSSSQSKKNHLLQSHHLRFSTSAVIPPLSNDDRHLQDDGSTPAGENLEMMEQKDKCLQDTKTFFEGLEVLQAARDAYASAMETTNLDGSSVGDEIMTIQFPQEAVAAYQQTCEEMGGYWSMIEEANFLCRSMSIEDGRPMTVVGTGSCLANTTECQDMDATVFSVEHIFDSEGLECKPVATAEDSVPTDSTGGGEAETNSGNEDGSDADTIEDTTTTMTDVPEESPPDSGEDQPDDTSPEGSGTDPAGAFMSPGDAACLEASEQLAANSPDLLAAAEDYQQAIFIDGMDHPAGGMTMGYNEDAVVAMQQACDAVGGYWNVISNEDFYCDMMGLTEQKLTVVNFGSCLSDIEECRNMDIGHLLESIWDVMGMVCRGSNDEDFNEGDETGAEDQEENDSIGDGSEGVDDQSSGNPDSDGLDGLDLSDSEQICIVDTKEFVTQNPEIKAASETFGQTIVVDMNDGNGMKIGFPDDAVANLRSACENANGYFNIVTLQYFSCDMSGFVSTLEVTNVGDCMAMTDECRNTSPLHLMESVWQAMGLECTEKEEGQDSDGTNAPTNEENTGNHGLNPDESAEAIAIGLTEDDVGCMHDSNGFVQKSEELSLAAQDYAKAVEMHDPTKLGFPADAAADMEKVCRENDGLWAVIDSDDIFCFIEGHNRKINIYNFGNCLSQTSHCNVMDPMVLVKAFFWEIFRFKCQTKEELSANSSAANNPGFQGQGGGNPTVLGSSQSSTTTTANDGVPSYVTAVVVLIVVVAVGFFAFYKMKGGEGRERIRQYEMTDVSDLSFDNNFMT</sequence>
<feature type="chain" id="PRO_5039887728" evidence="3">
    <location>
        <begin position="23"/>
        <end position="816"/>
    </location>
</feature>
<evidence type="ECO:0000256" key="2">
    <source>
        <dbReference type="SAM" id="Phobius"/>
    </source>
</evidence>
<reference evidence="4" key="2">
    <citation type="submission" date="2021-04" db="EMBL/GenBank/DDBJ databases">
        <authorList>
            <person name="Podell S."/>
        </authorList>
    </citation>
    <scope>NUCLEOTIDE SEQUENCE</scope>
    <source>
        <strain evidence="4">Hildebrandi</strain>
    </source>
</reference>
<comment type="caution">
    <text evidence="4">The sequence shown here is derived from an EMBL/GenBank/DDBJ whole genome shotgun (WGS) entry which is preliminary data.</text>
</comment>
<gene>
    <name evidence="4" type="ORF">IV203_026838</name>
</gene>
<keyword evidence="5" id="KW-1185">Reference proteome</keyword>
<proteinExistence type="predicted"/>
<feature type="compositionally biased region" description="Acidic residues" evidence="1">
    <location>
        <begin position="244"/>
        <end position="261"/>
    </location>
</feature>
<protein>
    <submittedName>
        <fullName evidence="4">Uncharacterized protein</fullName>
    </submittedName>
</protein>
<dbReference type="EMBL" id="JAGRRH010000010">
    <property type="protein sequence ID" value="KAG7363477.1"/>
    <property type="molecule type" value="Genomic_DNA"/>
</dbReference>
<evidence type="ECO:0000256" key="1">
    <source>
        <dbReference type="SAM" id="MobiDB-lite"/>
    </source>
</evidence>
<feature type="region of interest" description="Disordered" evidence="1">
    <location>
        <begin position="400"/>
        <end position="442"/>
    </location>
</feature>